<reference evidence="1 2" key="1">
    <citation type="journal article" date="2019" name="Sci. Rep.">
        <title>Orb-weaving spider Araneus ventricosus genome elucidates the spidroin gene catalogue.</title>
        <authorList>
            <person name="Kono N."/>
            <person name="Nakamura H."/>
            <person name="Ohtoshi R."/>
            <person name="Moran D.A.P."/>
            <person name="Shinohara A."/>
            <person name="Yoshida Y."/>
            <person name="Fujiwara M."/>
            <person name="Mori M."/>
            <person name="Tomita M."/>
            <person name="Arakawa K."/>
        </authorList>
    </citation>
    <scope>NUCLEOTIDE SEQUENCE [LARGE SCALE GENOMIC DNA]</scope>
</reference>
<dbReference type="AlphaFoldDB" id="A0A4Y2M0H5"/>
<protein>
    <submittedName>
        <fullName evidence="1">Uncharacterized protein</fullName>
    </submittedName>
</protein>
<dbReference type="Proteomes" id="UP000499080">
    <property type="component" value="Unassembled WGS sequence"/>
</dbReference>
<dbReference type="EMBL" id="BGPR01006629">
    <property type="protein sequence ID" value="GBN20521.1"/>
    <property type="molecule type" value="Genomic_DNA"/>
</dbReference>
<evidence type="ECO:0000313" key="2">
    <source>
        <dbReference type="Proteomes" id="UP000499080"/>
    </source>
</evidence>
<accession>A0A4Y2M0H5</accession>
<proteinExistence type="predicted"/>
<sequence>MEFCIQQFSSALCLVIGTEQSVDDLHPLYFCLTDHSDDVRDAIQRLREIFDKEFQSIVDNISNQDTLGCFNSFMKATLSRLVKLSVTPSYTSFVLSCALVNTIAAEMFLDLRCFTFAKVTSLCLIAVYNRCYKSMFKEKEESTSLHCFCRRINIQSRDCGGRLATDVQQQISILLESLKDVDYQNFSLTDDEEKMLHDVLRYEDIPEDPEVPTNMLCEFHSSSVDASDIEEAMDCLNLDEHEDNSSEVNQVCQYCDLQCSNFLLWHQREFLEKFNL</sequence>
<keyword evidence="2" id="KW-1185">Reference proteome</keyword>
<gene>
    <name evidence="1" type="ORF">AVEN_169962_1</name>
</gene>
<comment type="caution">
    <text evidence="1">The sequence shown here is derived from an EMBL/GenBank/DDBJ whole genome shotgun (WGS) entry which is preliminary data.</text>
</comment>
<evidence type="ECO:0000313" key="1">
    <source>
        <dbReference type="EMBL" id="GBN20521.1"/>
    </source>
</evidence>
<name>A0A4Y2M0H5_ARAVE</name>
<organism evidence="1 2">
    <name type="scientific">Araneus ventricosus</name>
    <name type="common">Orbweaver spider</name>
    <name type="synonym">Epeira ventricosa</name>
    <dbReference type="NCBI Taxonomy" id="182803"/>
    <lineage>
        <taxon>Eukaryota</taxon>
        <taxon>Metazoa</taxon>
        <taxon>Ecdysozoa</taxon>
        <taxon>Arthropoda</taxon>
        <taxon>Chelicerata</taxon>
        <taxon>Arachnida</taxon>
        <taxon>Araneae</taxon>
        <taxon>Araneomorphae</taxon>
        <taxon>Entelegynae</taxon>
        <taxon>Araneoidea</taxon>
        <taxon>Araneidae</taxon>
        <taxon>Araneus</taxon>
    </lineage>
</organism>